<reference evidence="1" key="1">
    <citation type="journal article" date="2022" name="bioRxiv">
        <title>Sequencing and chromosome-scale assembly of the giantPleurodeles waltlgenome.</title>
        <authorList>
            <person name="Brown T."/>
            <person name="Elewa A."/>
            <person name="Iarovenko S."/>
            <person name="Subramanian E."/>
            <person name="Araus A.J."/>
            <person name="Petzold A."/>
            <person name="Susuki M."/>
            <person name="Suzuki K.-i.T."/>
            <person name="Hayashi T."/>
            <person name="Toyoda A."/>
            <person name="Oliveira C."/>
            <person name="Osipova E."/>
            <person name="Leigh N.D."/>
            <person name="Simon A."/>
            <person name="Yun M.H."/>
        </authorList>
    </citation>
    <scope>NUCLEOTIDE SEQUENCE</scope>
    <source>
        <strain evidence="1">20211129_DDA</strain>
        <tissue evidence="1">Liver</tissue>
    </source>
</reference>
<organism evidence="1 2">
    <name type="scientific">Pleurodeles waltl</name>
    <name type="common">Iberian ribbed newt</name>
    <dbReference type="NCBI Taxonomy" id="8319"/>
    <lineage>
        <taxon>Eukaryota</taxon>
        <taxon>Metazoa</taxon>
        <taxon>Chordata</taxon>
        <taxon>Craniata</taxon>
        <taxon>Vertebrata</taxon>
        <taxon>Euteleostomi</taxon>
        <taxon>Amphibia</taxon>
        <taxon>Batrachia</taxon>
        <taxon>Caudata</taxon>
        <taxon>Salamandroidea</taxon>
        <taxon>Salamandridae</taxon>
        <taxon>Pleurodelinae</taxon>
        <taxon>Pleurodeles</taxon>
    </lineage>
</organism>
<gene>
    <name evidence="1" type="ORF">NDU88_004241</name>
</gene>
<dbReference type="Proteomes" id="UP001066276">
    <property type="component" value="Chromosome 1_2"/>
</dbReference>
<keyword evidence="2" id="KW-1185">Reference proteome</keyword>
<dbReference type="AlphaFoldDB" id="A0AAV7W621"/>
<sequence length="95" mass="10242">MHRATVSGTVSNPPPSLHWLHVSKIALQRPLITRCSCGGCDLAHDPGTSKWRLHSTRCSCRSCGSLPQITILFAAPPSWLPGSSLTTKQVKDSAH</sequence>
<comment type="caution">
    <text evidence="1">The sequence shown here is derived from an EMBL/GenBank/DDBJ whole genome shotgun (WGS) entry which is preliminary data.</text>
</comment>
<dbReference type="EMBL" id="JANPWB010000002">
    <property type="protein sequence ID" value="KAJ1208858.1"/>
    <property type="molecule type" value="Genomic_DNA"/>
</dbReference>
<evidence type="ECO:0000313" key="2">
    <source>
        <dbReference type="Proteomes" id="UP001066276"/>
    </source>
</evidence>
<evidence type="ECO:0000313" key="1">
    <source>
        <dbReference type="EMBL" id="KAJ1208858.1"/>
    </source>
</evidence>
<proteinExistence type="predicted"/>
<name>A0AAV7W621_PLEWA</name>
<protein>
    <submittedName>
        <fullName evidence="1">Uncharacterized protein</fullName>
    </submittedName>
</protein>
<accession>A0AAV7W621</accession>